<evidence type="ECO:0000313" key="1">
    <source>
        <dbReference type="EMBL" id="CEJ72395.1"/>
    </source>
</evidence>
<protein>
    <recommendedName>
        <fullName evidence="3">RnlB antitoxin of RnlAB toxin-antitoxin system</fullName>
    </recommendedName>
</protein>
<dbReference type="InterPro" id="IPR031834">
    <property type="entry name" value="RnlB/LsoB_antitoxin"/>
</dbReference>
<dbReference type="GeneID" id="97536156"/>
<reference evidence="1 2" key="1">
    <citation type="submission" date="2014-11" db="EMBL/GenBank/DDBJ databases">
        <authorList>
            <person name="Aslett M.A."/>
            <person name="De Silva N."/>
        </authorList>
    </citation>
    <scope>NUCLEOTIDE SEQUENCE [LARGE SCALE GENOMIC DNA]</scope>
    <source>
        <strain evidence="1 2">ATCC9714</strain>
    </source>
</reference>
<proteinExistence type="predicted"/>
<dbReference type="RefSeq" id="WP_057574369.1">
    <property type="nucleotide sequence ID" value="NZ_CDNJ01000022.1"/>
</dbReference>
<name>A0ABP1XNX5_PARSO</name>
<gene>
    <name evidence="1" type="ORF">ATCC9714_02831</name>
</gene>
<accession>A0ABP1XNX5</accession>
<keyword evidence="2" id="KW-1185">Reference proteome</keyword>
<dbReference type="EMBL" id="LN679998">
    <property type="protein sequence ID" value="CEJ72395.1"/>
    <property type="molecule type" value="Genomic_DNA"/>
</dbReference>
<sequence>MDNYKIKEINNCKYKLIIFSTDYISPIEDLDEIEVDLKSYNYLGYMIFDLLLVNGNSENRFMEVFFDGEKFDRDSFKIAKKLPMEINTVSSDFYFDNLAMVEKSRLSNPIKFMIKKKKLPFNRFLN</sequence>
<dbReference type="Pfam" id="PF15933">
    <property type="entry name" value="RnlB_antitoxin"/>
    <property type="match status" value="1"/>
</dbReference>
<evidence type="ECO:0000313" key="2">
    <source>
        <dbReference type="Proteomes" id="UP000032811"/>
    </source>
</evidence>
<organism evidence="1 2">
    <name type="scientific">Paraclostridium sordellii</name>
    <name type="common">Clostridium sordellii</name>
    <dbReference type="NCBI Taxonomy" id="1505"/>
    <lineage>
        <taxon>Bacteria</taxon>
        <taxon>Bacillati</taxon>
        <taxon>Bacillota</taxon>
        <taxon>Clostridia</taxon>
        <taxon>Peptostreptococcales</taxon>
        <taxon>Peptostreptococcaceae</taxon>
        <taxon>Paraclostridium</taxon>
    </lineage>
</organism>
<dbReference type="Proteomes" id="UP000032811">
    <property type="component" value="Chromosome 1"/>
</dbReference>
<evidence type="ECO:0008006" key="3">
    <source>
        <dbReference type="Google" id="ProtNLM"/>
    </source>
</evidence>